<protein>
    <submittedName>
        <fullName evidence="2">Aldo/keto reductase</fullName>
    </submittedName>
</protein>
<dbReference type="InterPro" id="IPR023210">
    <property type="entry name" value="NADP_OxRdtase_dom"/>
</dbReference>
<dbReference type="Proteomes" id="UP001500840">
    <property type="component" value="Unassembled WGS sequence"/>
</dbReference>
<comment type="caution">
    <text evidence="2">The sequence shown here is derived from an EMBL/GenBank/DDBJ whole genome shotgun (WGS) entry which is preliminary data.</text>
</comment>
<evidence type="ECO:0000259" key="1">
    <source>
        <dbReference type="Pfam" id="PF00248"/>
    </source>
</evidence>
<dbReference type="InterPro" id="IPR020471">
    <property type="entry name" value="AKR"/>
</dbReference>
<dbReference type="CDD" id="cd19163">
    <property type="entry name" value="AKR_galDH"/>
    <property type="match status" value="1"/>
</dbReference>
<dbReference type="PANTHER" id="PTHR42686:SF1">
    <property type="entry name" value="GH17980P-RELATED"/>
    <property type="match status" value="1"/>
</dbReference>
<dbReference type="InterPro" id="IPR036812">
    <property type="entry name" value="NAD(P)_OxRdtase_dom_sf"/>
</dbReference>
<dbReference type="Pfam" id="PF00248">
    <property type="entry name" value="Aldo_ket_red"/>
    <property type="match status" value="1"/>
</dbReference>
<accession>A0ABP8NW45</accession>
<sequence length="335" mass="37255">MLGWFGEQVTPQTHLKPNPMAMQRRPLGNTGLTLPVLGFGASSIGAEFRQVDVGEALKAVHVALDRGMNYIDTAAYYGRGMSEIMLGRMLPDVPRDSYLLSTKLGRFAPKHFDFSAKRVAESIDISLERMRIDHIDMVFCHDIEFVDLDQIVNETIPALKKEVEKGKVRFIGVSGYPMKIFLEMLKRSDLDVVLTYNHYTLQNDMALALIEPCKEQGVGLINAAPFSARLLTNSPLPDWHKATPEVREVAAKAAAHCADRGTDIAKLALQYSVANEEFASCVTGSANPDRVAQWCDWLDEPMDETLVAEVIEILKPIHNWVYVEGRPENNDGPAA</sequence>
<evidence type="ECO:0000313" key="2">
    <source>
        <dbReference type="EMBL" id="GAA4472292.1"/>
    </source>
</evidence>
<name>A0ABP8NW45_9BACT</name>
<proteinExistence type="predicted"/>
<dbReference type="SUPFAM" id="SSF51430">
    <property type="entry name" value="NAD(P)-linked oxidoreductase"/>
    <property type="match status" value="1"/>
</dbReference>
<dbReference type="InterPro" id="IPR044479">
    <property type="entry name" value="LGALDH-like"/>
</dbReference>
<keyword evidence="3" id="KW-1185">Reference proteome</keyword>
<gene>
    <name evidence="2" type="ORF">GCM10023156_68460</name>
</gene>
<evidence type="ECO:0000313" key="3">
    <source>
        <dbReference type="Proteomes" id="UP001500840"/>
    </source>
</evidence>
<dbReference type="EMBL" id="BAABGA010000120">
    <property type="protein sequence ID" value="GAA4472292.1"/>
    <property type="molecule type" value="Genomic_DNA"/>
</dbReference>
<dbReference type="Gene3D" id="3.20.20.100">
    <property type="entry name" value="NADP-dependent oxidoreductase domain"/>
    <property type="match status" value="1"/>
</dbReference>
<reference evidence="3" key="1">
    <citation type="journal article" date="2019" name="Int. J. Syst. Evol. Microbiol.">
        <title>The Global Catalogue of Microorganisms (GCM) 10K type strain sequencing project: providing services to taxonomists for standard genome sequencing and annotation.</title>
        <authorList>
            <consortium name="The Broad Institute Genomics Platform"/>
            <consortium name="The Broad Institute Genome Sequencing Center for Infectious Disease"/>
            <person name="Wu L."/>
            <person name="Ma J."/>
        </authorList>
    </citation>
    <scope>NUCLEOTIDE SEQUENCE [LARGE SCALE GENOMIC DNA]</scope>
    <source>
        <strain evidence="3">JCM 17759</strain>
    </source>
</reference>
<dbReference type="PANTHER" id="PTHR42686">
    <property type="entry name" value="GH17980P-RELATED"/>
    <property type="match status" value="1"/>
</dbReference>
<feature type="domain" description="NADP-dependent oxidoreductase" evidence="1">
    <location>
        <begin position="37"/>
        <end position="313"/>
    </location>
</feature>
<organism evidence="2 3">
    <name type="scientific">Novipirellula rosea</name>
    <dbReference type="NCBI Taxonomy" id="1031540"/>
    <lineage>
        <taxon>Bacteria</taxon>
        <taxon>Pseudomonadati</taxon>
        <taxon>Planctomycetota</taxon>
        <taxon>Planctomycetia</taxon>
        <taxon>Pirellulales</taxon>
        <taxon>Pirellulaceae</taxon>
        <taxon>Novipirellula</taxon>
    </lineage>
</organism>